<evidence type="ECO:0000256" key="1">
    <source>
        <dbReference type="SAM" id="MobiDB-lite"/>
    </source>
</evidence>
<feature type="transmembrane region" description="Helical" evidence="2">
    <location>
        <begin position="75"/>
        <end position="108"/>
    </location>
</feature>
<keyword evidence="2" id="KW-0472">Membrane</keyword>
<name>A0A9P0Z5X5_CUSEU</name>
<dbReference type="PANTHER" id="PTHR31133">
    <property type="entry name" value="MEMBRANE PROTEIN"/>
    <property type="match status" value="1"/>
</dbReference>
<feature type="transmembrane region" description="Helical" evidence="2">
    <location>
        <begin position="238"/>
        <end position="264"/>
    </location>
</feature>
<organism evidence="3 4">
    <name type="scientific">Cuscuta europaea</name>
    <name type="common">European dodder</name>
    <dbReference type="NCBI Taxonomy" id="41803"/>
    <lineage>
        <taxon>Eukaryota</taxon>
        <taxon>Viridiplantae</taxon>
        <taxon>Streptophyta</taxon>
        <taxon>Embryophyta</taxon>
        <taxon>Tracheophyta</taxon>
        <taxon>Spermatophyta</taxon>
        <taxon>Magnoliopsida</taxon>
        <taxon>eudicotyledons</taxon>
        <taxon>Gunneridae</taxon>
        <taxon>Pentapetalae</taxon>
        <taxon>asterids</taxon>
        <taxon>lamiids</taxon>
        <taxon>Solanales</taxon>
        <taxon>Convolvulaceae</taxon>
        <taxon>Cuscuteae</taxon>
        <taxon>Cuscuta</taxon>
        <taxon>Cuscuta subgen. Cuscuta</taxon>
    </lineage>
</organism>
<gene>
    <name evidence="3" type="ORF">CEURO_LOCUS11271</name>
</gene>
<evidence type="ECO:0000313" key="3">
    <source>
        <dbReference type="EMBL" id="CAH9090603.1"/>
    </source>
</evidence>
<proteinExistence type="predicted"/>
<feature type="transmembrane region" description="Helical" evidence="2">
    <location>
        <begin position="179"/>
        <end position="206"/>
    </location>
</feature>
<feature type="compositionally biased region" description="Polar residues" evidence="1">
    <location>
        <begin position="319"/>
        <end position="335"/>
    </location>
</feature>
<keyword evidence="4" id="KW-1185">Reference proteome</keyword>
<evidence type="ECO:0000256" key="2">
    <source>
        <dbReference type="SAM" id="Phobius"/>
    </source>
</evidence>
<reference evidence="3" key="1">
    <citation type="submission" date="2022-07" db="EMBL/GenBank/DDBJ databases">
        <authorList>
            <person name="Macas J."/>
            <person name="Novak P."/>
            <person name="Neumann P."/>
        </authorList>
    </citation>
    <scope>NUCLEOTIDE SEQUENCE</scope>
</reference>
<feature type="transmembrane region" description="Helical" evidence="2">
    <location>
        <begin position="6"/>
        <end position="27"/>
    </location>
</feature>
<comment type="caution">
    <text evidence="3">The sequence shown here is derived from an EMBL/GenBank/DDBJ whole genome shotgun (WGS) entry which is preliminary data.</text>
</comment>
<accession>A0A9P0Z5X5</accession>
<sequence>MEPPRGFIASLWNFTCFLPYFIGLLILGVLKGAILCPFVLVIITVGNTAVILGLLPVHLFYTYYSILSTKQLGPVLKTVICICLPVVLLLWLVIAIVSSVVGGAAYGFLSPILATSRAVEHGKTNKFFHCIYDGTWDVLKRSCTIVRDVGDFCFHSYFSFLDDLRLQKPPDVKYYELRLLYLPGMLIGSLLGIMVDMPVITVLAAYKTPYMLFKGWHRLFHDCIGREGPFLETICVPFAGLAILLWPLAVVGALLGSVVSSIFLGAYAGVVAYQESSLWLGLCYIVASLSIYDEYSNDVLDMPEGSCLPRPEYRKDTYSRTSSHGASFSRPNSFRNSLSSHNTPMIELKHLEVANAFFNECQHYGEILVSEGVLTQKDIEDAKSNKDSGRFISIGLPAYGVLQVLLRSAKDNSAGLLLKYDGSTTEISSTNRPKDAFYDWFLNPLLIMKDQIKAVNLSESEEEYLGKLVLLYADKVRLKSSNNSMLQPESDLRWAELDALARRLHGITKSISRYPTYRRRFDCSMKVILNELAAKDSSNRASAVEAVARSKSMFARIFSQKSLEASSGSDHEAQTVALGRG</sequence>
<protein>
    <submittedName>
        <fullName evidence="3">Uncharacterized protein</fullName>
    </submittedName>
</protein>
<keyword evidence="2" id="KW-0812">Transmembrane</keyword>
<dbReference type="Proteomes" id="UP001152484">
    <property type="component" value="Unassembled WGS sequence"/>
</dbReference>
<dbReference type="PANTHER" id="PTHR31133:SF3">
    <property type="entry name" value="TRANSMEMBRANE PROTEIN"/>
    <property type="match status" value="1"/>
</dbReference>
<dbReference type="OrthoDB" id="1906116at2759"/>
<feature type="transmembrane region" description="Helical" evidence="2">
    <location>
        <begin position="34"/>
        <end position="55"/>
    </location>
</feature>
<dbReference type="EMBL" id="CAMAPE010000025">
    <property type="protein sequence ID" value="CAH9090603.1"/>
    <property type="molecule type" value="Genomic_DNA"/>
</dbReference>
<feature type="region of interest" description="Disordered" evidence="1">
    <location>
        <begin position="316"/>
        <end position="335"/>
    </location>
</feature>
<evidence type="ECO:0000313" key="4">
    <source>
        <dbReference type="Proteomes" id="UP001152484"/>
    </source>
</evidence>
<dbReference type="AlphaFoldDB" id="A0A9P0Z5X5"/>
<dbReference type="InterPro" id="IPR040229">
    <property type="entry name" value="At3g27390-like"/>
</dbReference>
<keyword evidence="2" id="KW-1133">Transmembrane helix</keyword>